<evidence type="ECO:0000313" key="5">
    <source>
        <dbReference type="Proteomes" id="UP000289411"/>
    </source>
</evidence>
<dbReference type="Gene3D" id="1.20.1600.10">
    <property type="entry name" value="Outer membrane efflux proteins (OEP)"/>
    <property type="match status" value="1"/>
</dbReference>
<feature type="signal peptide" evidence="2">
    <location>
        <begin position="1"/>
        <end position="28"/>
    </location>
</feature>
<dbReference type="EMBL" id="QYBC01000021">
    <property type="protein sequence ID" value="RYB02273.1"/>
    <property type="molecule type" value="Genomic_DNA"/>
</dbReference>
<comment type="similarity">
    <text evidence="1 2">Belongs to the outer membrane factor (OMF) (TC 1.B.17) family.</text>
</comment>
<accession>A0A4Q2R8X0</accession>
<dbReference type="OrthoDB" id="7181739at2"/>
<organism evidence="4 5">
    <name type="scientific">Lichenibacterium ramalinae</name>
    <dbReference type="NCBI Taxonomy" id="2316527"/>
    <lineage>
        <taxon>Bacteria</taxon>
        <taxon>Pseudomonadati</taxon>
        <taxon>Pseudomonadota</taxon>
        <taxon>Alphaproteobacteria</taxon>
        <taxon>Hyphomicrobiales</taxon>
        <taxon>Lichenihabitantaceae</taxon>
        <taxon>Lichenibacterium</taxon>
    </lineage>
</organism>
<dbReference type="PROSITE" id="PS51257">
    <property type="entry name" value="PROKAR_LIPOPROTEIN"/>
    <property type="match status" value="1"/>
</dbReference>
<dbReference type="GO" id="GO:0015562">
    <property type="term" value="F:efflux transmembrane transporter activity"/>
    <property type="evidence" value="ECO:0007669"/>
    <property type="project" value="InterPro"/>
</dbReference>
<sequence>MARTSPVSRALLRAATVLGGFGAPALLAGCAMGPEYVSPLPPIVESKTYLDNGTKVRSPLPILAKTTAAEPDAEWWRVFRDPVLARLEARVATQNLDVQTATARLTESRAQLGTAAAAALPQVNGASSIYRQQYSQNGIISLIPSGVLNGNNAGNNGGSGSGATSLGNPFESYTAGFDASWELDLWGRVRRNIESSQAQADASAEQRRGTLISALAELARDYVQLRGIQEQIRIEQANAKVNQDILNIVQLRAKGGLVTGLDVASAAQQVEGIRANIPQLQQQEIQAVNAIGLILGEPPLTLSQELMTAKAIPPVPPKVPVGVPSDLLIRRPDIRQADASLHAAVAQIGVAEAEFFPTVTITGSPSFNALDPGKVFRGNSLQYMNVGPSISIPIFDGGRLRSNLVLTEARQQEAAIAYQKAVLQAWHDVVNALAALKGDEGRRAFLQKQVSDARRGLQLARTRYTQGVDTFTTVLQNSQNVLNAEVNLSQATANISTDFVALYKALGGGWQTTFPDKPIPPLPLADVTIPPGDLALKPDGP</sequence>
<keyword evidence="3" id="KW-0175">Coiled coil</keyword>
<feature type="chain" id="PRO_5020967599" evidence="2">
    <location>
        <begin position="29"/>
        <end position="541"/>
    </location>
</feature>
<dbReference type="RefSeq" id="WP_129221284.1">
    <property type="nucleotide sequence ID" value="NZ_QYBC01000021.1"/>
</dbReference>
<evidence type="ECO:0000313" key="4">
    <source>
        <dbReference type="EMBL" id="RYB02273.1"/>
    </source>
</evidence>
<dbReference type="GO" id="GO:0005886">
    <property type="term" value="C:plasma membrane"/>
    <property type="evidence" value="ECO:0007669"/>
    <property type="project" value="UniProtKB-SubCell"/>
</dbReference>
<dbReference type="InterPro" id="IPR010131">
    <property type="entry name" value="MdtP/NodT-like"/>
</dbReference>
<dbReference type="AlphaFoldDB" id="A0A4Q2R8X0"/>
<evidence type="ECO:0000256" key="1">
    <source>
        <dbReference type="ARBA" id="ARBA00007613"/>
    </source>
</evidence>
<dbReference type="Pfam" id="PF02321">
    <property type="entry name" value="OEP"/>
    <property type="match status" value="2"/>
</dbReference>
<dbReference type="PANTHER" id="PTHR30203">
    <property type="entry name" value="OUTER MEMBRANE CATION EFFLUX PROTEIN"/>
    <property type="match status" value="1"/>
</dbReference>
<keyword evidence="2" id="KW-0564">Palmitate</keyword>
<name>A0A4Q2R8X0_9HYPH</name>
<evidence type="ECO:0000256" key="2">
    <source>
        <dbReference type="RuleBase" id="RU362097"/>
    </source>
</evidence>
<keyword evidence="2" id="KW-0449">Lipoprotein</keyword>
<keyword evidence="2" id="KW-0472">Membrane</keyword>
<keyword evidence="5" id="KW-1185">Reference proteome</keyword>
<gene>
    <name evidence="4" type="ORF">D3272_21570</name>
</gene>
<dbReference type="SUPFAM" id="SSF56954">
    <property type="entry name" value="Outer membrane efflux proteins (OEP)"/>
    <property type="match status" value="1"/>
</dbReference>
<evidence type="ECO:0000256" key="3">
    <source>
        <dbReference type="SAM" id="Coils"/>
    </source>
</evidence>
<keyword evidence="2" id="KW-0812">Transmembrane</keyword>
<feature type="coiled-coil region" evidence="3">
    <location>
        <begin position="234"/>
        <end position="283"/>
    </location>
</feature>
<reference evidence="4 5" key="1">
    <citation type="submission" date="2018-09" db="EMBL/GenBank/DDBJ databases">
        <authorList>
            <person name="Grouzdev D.S."/>
            <person name="Krutkina M.S."/>
        </authorList>
    </citation>
    <scope>NUCLEOTIDE SEQUENCE [LARGE SCALE GENOMIC DNA]</scope>
    <source>
        <strain evidence="4 5">RmlP001</strain>
    </source>
</reference>
<dbReference type="Proteomes" id="UP000289411">
    <property type="component" value="Unassembled WGS sequence"/>
</dbReference>
<dbReference type="PANTHER" id="PTHR30203:SF25">
    <property type="entry name" value="OUTER MEMBRANE PROTEIN-RELATED"/>
    <property type="match status" value="1"/>
</dbReference>
<dbReference type="InterPro" id="IPR003423">
    <property type="entry name" value="OMP_efflux"/>
</dbReference>
<dbReference type="Gene3D" id="2.20.200.10">
    <property type="entry name" value="Outer membrane efflux proteins (OEP)"/>
    <property type="match status" value="1"/>
</dbReference>
<dbReference type="NCBIfam" id="TIGR01845">
    <property type="entry name" value="outer_NodT"/>
    <property type="match status" value="1"/>
</dbReference>
<proteinExistence type="inferred from homology"/>
<reference evidence="4 5" key="2">
    <citation type="submission" date="2019-02" db="EMBL/GenBank/DDBJ databases">
        <title>'Lichenibacterium ramalinii' gen. nov. sp. nov., 'Lichenibacterium minor' gen. nov. sp. nov.</title>
        <authorList>
            <person name="Pankratov T."/>
        </authorList>
    </citation>
    <scope>NUCLEOTIDE SEQUENCE [LARGE SCALE GENOMIC DNA]</scope>
    <source>
        <strain evidence="4 5">RmlP001</strain>
    </source>
</reference>
<protein>
    <submittedName>
        <fullName evidence="4">Efflux transporter outer membrane subunit</fullName>
    </submittedName>
</protein>
<keyword evidence="2" id="KW-0732">Signal</keyword>
<comment type="caution">
    <text evidence="4">The sequence shown here is derived from an EMBL/GenBank/DDBJ whole genome shotgun (WGS) entry which is preliminary data.</text>
</comment>
<comment type="subcellular location">
    <subcellularLocation>
        <location evidence="2">Cell membrane</location>
        <topology evidence="2">Lipid-anchor</topology>
    </subcellularLocation>
</comment>
<keyword evidence="2" id="KW-1134">Transmembrane beta strand</keyword>